<evidence type="ECO:0000256" key="7">
    <source>
        <dbReference type="RuleBase" id="RU003690"/>
    </source>
</evidence>
<dbReference type="GO" id="GO:0016052">
    <property type="term" value="P:carbohydrate catabolic process"/>
    <property type="evidence" value="ECO:0007669"/>
    <property type="project" value="TreeGrafter"/>
</dbReference>
<evidence type="ECO:0000256" key="3">
    <source>
        <dbReference type="ARBA" id="ARBA00023295"/>
    </source>
</evidence>
<evidence type="ECO:0000256" key="1">
    <source>
        <dbReference type="ARBA" id="ARBA00010838"/>
    </source>
</evidence>
<dbReference type="NCBIfam" id="NF007158">
    <property type="entry name" value="PRK09593.1"/>
    <property type="match status" value="1"/>
</dbReference>
<dbReference type="PANTHER" id="PTHR10353:SF122">
    <property type="entry name" value="6-PHOSPHO-BETA-GLUCOSIDASE ASCB-RELATED"/>
    <property type="match status" value="1"/>
</dbReference>
<dbReference type="AlphaFoldDB" id="A0A285CI30"/>
<dbReference type="InterPro" id="IPR033132">
    <property type="entry name" value="GH_1_N_CS"/>
</dbReference>
<dbReference type="PROSITE" id="PS00653">
    <property type="entry name" value="GLYCOSYL_HYDROL_F1_2"/>
    <property type="match status" value="1"/>
</dbReference>
<evidence type="ECO:0000256" key="2">
    <source>
        <dbReference type="ARBA" id="ARBA00022801"/>
    </source>
</evidence>
<dbReference type="PRINTS" id="PR00131">
    <property type="entry name" value="GLHYDRLASE1"/>
</dbReference>
<dbReference type="InterPro" id="IPR018120">
    <property type="entry name" value="Glyco_hydro_1_AS"/>
</dbReference>
<keyword evidence="2 8" id="KW-0378">Hydrolase</keyword>
<dbReference type="NCBIfam" id="NF007356">
    <property type="entry name" value="PRK09852.1"/>
    <property type="match status" value="1"/>
</dbReference>
<sequence>MLPSGHNLIQFEGTIRVFILDQVFYLLRIVIVVKYYIDMGNLDKEKEKGVYAMKNYSFPENFLWGGAIAANQAEGAYLADGKGLTIVDLLPTGPNRRDIMKGNVPSLKPLEGEFYPAHEAIDFYHRYKEDIVLFAEMGFKALRVSIAWARIFPNGDDASPNEAGLKFYDDLFDELLKRNIQPVVTLAHFDVPVNLIEKYGSWRNRKLVYFFETYAKTVLTRYKNKVKYWMTFNEINMLLHLPFLGAGLVFEEGANRKQIQYQAAHHQLVASALAVKACHEIIPDAKIGCMLAAGMFYPYTCNPEDVFHAMEKDRESFFFIDVQSRGEYPAYAKRFFKENGLTIEMEPGDEKILKDHTVDYIGFSYYSSRTTSTDPEVIKNSTSGNVFGSVLNPYLSKSDWGWTIDPKGFRITANQLYDRYQKPLFVVENGLGAVDTVTPDGEINDDYRIDYLSRHIAEMGEAIQDGVEIIGYTSWGPIDIVSASTGEMKKRYGYIYVDRDNEGNGTLKRAKKKSFYWYKKVIESNGQNLD</sequence>
<dbReference type="GO" id="GO:0005829">
    <property type="term" value="C:cytosol"/>
    <property type="evidence" value="ECO:0007669"/>
    <property type="project" value="TreeGrafter"/>
</dbReference>
<dbReference type="GO" id="GO:0008706">
    <property type="term" value="F:6-phospho-beta-glucosidase activity"/>
    <property type="evidence" value="ECO:0007669"/>
    <property type="project" value="UniProtKB-EC"/>
</dbReference>
<evidence type="ECO:0000256" key="4">
    <source>
        <dbReference type="ARBA" id="ARBA00050637"/>
    </source>
</evidence>
<dbReference type="Gene3D" id="3.20.20.80">
    <property type="entry name" value="Glycosidases"/>
    <property type="match status" value="1"/>
</dbReference>
<accession>A0A285CI30</accession>
<evidence type="ECO:0000256" key="5">
    <source>
        <dbReference type="ARBA" id="ARBA00066487"/>
    </source>
</evidence>
<protein>
    <recommendedName>
        <fullName evidence="5">6-phospho-beta-glucosidase</fullName>
        <ecNumber evidence="5">3.2.1.86</ecNumber>
    </recommendedName>
</protein>
<keyword evidence="10" id="KW-1185">Reference proteome</keyword>
<organism evidence="9 10">
    <name type="scientific">Bacillus oleivorans</name>
    <dbReference type="NCBI Taxonomy" id="1448271"/>
    <lineage>
        <taxon>Bacteria</taxon>
        <taxon>Bacillati</taxon>
        <taxon>Bacillota</taxon>
        <taxon>Bacilli</taxon>
        <taxon>Bacillales</taxon>
        <taxon>Bacillaceae</taxon>
        <taxon>Bacillus</taxon>
    </lineage>
</organism>
<evidence type="ECO:0000313" key="9">
    <source>
        <dbReference type="EMBL" id="SNX67170.1"/>
    </source>
</evidence>
<evidence type="ECO:0000256" key="6">
    <source>
        <dbReference type="PROSITE-ProRule" id="PRU10055"/>
    </source>
</evidence>
<keyword evidence="3 8" id="KW-0326">Glycosidase</keyword>
<comment type="catalytic activity">
    <reaction evidence="4">
        <text>6-phospho-beta-D-glucosyl-(1-&gt;4)-D-glucose + H2O = D-glucose 6-phosphate + D-glucose</text>
        <dbReference type="Rhea" id="RHEA:10772"/>
        <dbReference type="ChEBI" id="CHEBI:4167"/>
        <dbReference type="ChEBI" id="CHEBI:15377"/>
        <dbReference type="ChEBI" id="CHEBI:58312"/>
        <dbReference type="ChEBI" id="CHEBI:61548"/>
        <dbReference type="EC" id="3.2.1.86"/>
    </reaction>
</comment>
<dbReference type="SUPFAM" id="SSF51445">
    <property type="entry name" value="(Trans)glycosidases"/>
    <property type="match status" value="1"/>
</dbReference>
<dbReference type="InterPro" id="IPR017853">
    <property type="entry name" value="GH"/>
</dbReference>
<dbReference type="InterPro" id="IPR001360">
    <property type="entry name" value="Glyco_hydro_1"/>
</dbReference>
<dbReference type="FunFam" id="3.20.20.80:FF:000004">
    <property type="entry name" value="Beta-glucosidase 6-phospho-beta-glucosidase"/>
    <property type="match status" value="1"/>
</dbReference>
<proteinExistence type="inferred from homology"/>
<dbReference type="PROSITE" id="PS00572">
    <property type="entry name" value="GLYCOSYL_HYDROL_F1_1"/>
    <property type="match status" value="1"/>
</dbReference>
<dbReference type="Proteomes" id="UP000219546">
    <property type="component" value="Unassembled WGS sequence"/>
</dbReference>
<evidence type="ECO:0000256" key="8">
    <source>
        <dbReference type="RuleBase" id="RU004468"/>
    </source>
</evidence>
<evidence type="ECO:0000313" key="10">
    <source>
        <dbReference type="Proteomes" id="UP000219546"/>
    </source>
</evidence>
<comment type="similarity">
    <text evidence="1 7">Belongs to the glycosyl hydrolase 1 family.</text>
</comment>
<dbReference type="PANTHER" id="PTHR10353">
    <property type="entry name" value="GLYCOSYL HYDROLASE"/>
    <property type="match status" value="1"/>
</dbReference>
<dbReference type="Pfam" id="PF00232">
    <property type="entry name" value="Glyco_hydro_1"/>
    <property type="match status" value="1"/>
</dbReference>
<reference evidence="9 10" key="1">
    <citation type="submission" date="2017-08" db="EMBL/GenBank/DDBJ databases">
        <authorList>
            <person name="de Groot N.N."/>
        </authorList>
    </citation>
    <scope>NUCLEOTIDE SEQUENCE [LARGE SCALE GENOMIC DNA]</scope>
    <source>
        <strain evidence="9 10">JC228</strain>
    </source>
</reference>
<dbReference type="EC" id="3.2.1.86" evidence="5"/>
<feature type="active site" description="Nucleophile" evidence="6">
    <location>
        <position position="428"/>
    </location>
</feature>
<dbReference type="EMBL" id="OAOP01000001">
    <property type="protein sequence ID" value="SNX67170.1"/>
    <property type="molecule type" value="Genomic_DNA"/>
</dbReference>
<dbReference type="NCBIfam" id="NF007154">
    <property type="entry name" value="PRK09589.1"/>
    <property type="match status" value="1"/>
</dbReference>
<name>A0A285CI30_9BACI</name>
<gene>
    <name evidence="9" type="ORF">SAMN05877753_101486</name>
</gene>